<dbReference type="AlphaFoldDB" id="A0A0A8XVI1"/>
<sequence length="47" mass="5260">MAIITQLRGLGSQLGANQEGDVTKVFSIFSHFDNSLFQKHFFWSGQA</sequence>
<proteinExistence type="predicted"/>
<protein>
    <submittedName>
        <fullName evidence="1">Uncharacterized protein</fullName>
    </submittedName>
</protein>
<name>A0A0A8XVI1_ARUDO</name>
<accession>A0A0A8XVI1</accession>
<reference evidence="1" key="2">
    <citation type="journal article" date="2015" name="Data Brief">
        <title>Shoot transcriptome of the giant reed, Arundo donax.</title>
        <authorList>
            <person name="Barrero R.A."/>
            <person name="Guerrero F.D."/>
            <person name="Moolhuijzen P."/>
            <person name="Goolsby J.A."/>
            <person name="Tidwell J."/>
            <person name="Bellgard S.E."/>
            <person name="Bellgard M.I."/>
        </authorList>
    </citation>
    <scope>NUCLEOTIDE SEQUENCE</scope>
    <source>
        <tissue evidence="1">Shoot tissue taken approximately 20 cm above the soil surface</tissue>
    </source>
</reference>
<dbReference type="EMBL" id="GBRH01280004">
    <property type="protein sequence ID" value="JAD17891.1"/>
    <property type="molecule type" value="Transcribed_RNA"/>
</dbReference>
<evidence type="ECO:0000313" key="1">
    <source>
        <dbReference type="EMBL" id="JAD17891.1"/>
    </source>
</evidence>
<reference evidence="1" key="1">
    <citation type="submission" date="2014-09" db="EMBL/GenBank/DDBJ databases">
        <authorList>
            <person name="Magalhaes I.L.F."/>
            <person name="Oliveira U."/>
            <person name="Santos F.R."/>
            <person name="Vidigal T.H.D.A."/>
            <person name="Brescovit A.D."/>
            <person name="Santos A.J."/>
        </authorList>
    </citation>
    <scope>NUCLEOTIDE SEQUENCE</scope>
    <source>
        <tissue evidence="1">Shoot tissue taken approximately 20 cm above the soil surface</tissue>
    </source>
</reference>
<organism evidence="1">
    <name type="scientific">Arundo donax</name>
    <name type="common">Giant reed</name>
    <name type="synonym">Donax arundinaceus</name>
    <dbReference type="NCBI Taxonomy" id="35708"/>
    <lineage>
        <taxon>Eukaryota</taxon>
        <taxon>Viridiplantae</taxon>
        <taxon>Streptophyta</taxon>
        <taxon>Embryophyta</taxon>
        <taxon>Tracheophyta</taxon>
        <taxon>Spermatophyta</taxon>
        <taxon>Magnoliopsida</taxon>
        <taxon>Liliopsida</taxon>
        <taxon>Poales</taxon>
        <taxon>Poaceae</taxon>
        <taxon>PACMAD clade</taxon>
        <taxon>Arundinoideae</taxon>
        <taxon>Arundineae</taxon>
        <taxon>Arundo</taxon>
    </lineage>
</organism>